<dbReference type="Pfam" id="PF06224">
    <property type="entry name" value="AlkZ-like"/>
    <property type="match status" value="1"/>
</dbReference>
<dbReference type="PANTHER" id="PTHR30528:SF0">
    <property type="entry name" value="CYTOPLASMIC PROTEIN"/>
    <property type="match status" value="1"/>
</dbReference>
<dbReference type="STRING" id="630515.SAMN04489812_1741"/>
<protein>
    <recommendedName>
        <fullName evidence="3">Winged helix-turn-helix domain-containing protein</fullName>
    </recommendedName>
</protein>
<dbReference type="AlphaFoldDB" id="A0A1H1RRH0"/>
<keyword evidence="2" id="KW-1185">Reference proteome</keyword>
<name>A0A1H1RRH0_9ACTN</name>
<dbReference type="EMBL" id="LT629772">
    <property type="protein sequence ID" value="SDS38273.1"/>
    <property type="molecule type" value="Genomic_DNA"/>
</dbReference>
<gene>
    <name evidence="1" type="ORF">SAMN04489812_1741</name>
</gene>
<dbReference type="PANTHER" id="PTHR30528">
    <property type="entry name" value="CYTOPLASMIC PROTEIN"/>
    <property type="match status" value="1"/>
</dbReference>
<evidence type="ECO:0000313" key="1">
    <source>
        <dbReference type="EMBL" id="SDS38273.1"/>
    </source>
</evidence>
<sequence>MTTDNALSLPEVRRISLQAQGFGREPSKPTLAHVARLAERLVAVQLDSVNVLVRSHYLPLYSRLGPYRMSALDELAYRRRALFETWLHATCLVPVRLYTLQRYRTWPIRELSWIGWPRGADRSTRDDVAAIYDEIAEHGPLAASELAAARPRTSSWWGWDRSKVVVETLLDCGLLAVAGRRGFTRLYDIAERVIPAEILETETLGPEESQRELLMLAARAVGVGTAKQIAAYLGLRASGHRTLVQGSNGRWLRPDWKSRIAELVEDGRLEKISVQGWTEPGYLLPGTRVPKPMHLRALLSPFDSFIRVSAELLCGFTNPLSQQLFVPAERRQFGYYVLPFLLGETLVGRCDLKADRQRGVLMVQSAYLEPGQNARDVAGELAEELHRLRGWLELGGMEVAERGNLAGDLRQQLIKA</sequence>
<accession>A0A1H1RRH0</accession>
<dbReference type="RefSeq" id="WP_091523028.1">
    <property type="nucleotide sequence ID" value="NZ_LT629772.1"/>
</dbReference>
<dbReference type="Proteomes" id="UP000199103">
    <property type="component" value="Chromosome I"/>
</dbReference>
<reference evidence="1 2" key="1">
    <citation type="submission" date="2016-10" db="EMBL/GenBank/DDBJ databases">
        <authorList>
            <person name="de Groot N.N."/>
        </authorList>
    </citation>
    <scope>NUCLEOTIDE SEQUENCE [LARGE SCALE GENOMIC DNA]</scope>
    <source>
        <strain evidence="1 2">DSM 21800</strain>
    </source>
</reference>
<dbReference type="OrthoDB" id="9787207at2"/>
<evidence type="ECO:0008006" key="3">
    <source>
        <dbReference type="Google" id="ProtNLM"/>
    </source>
</evidence>
<evidence type="ECO:0000313" key="2">
    <source>
        <dbReference type="Proteomes" id="UP000199103"/>
    </source>
</evidence>
<organism evidence="1 2">
    <name type="scientific">Microlunatus soli</name>
    <dbReference type="NCBI Taxonomy" id="630515"/>
    <lineage>
        <taxon>Bacteria</taxon>
        <taxon>Bacillati</taxon>
        <taxon>Actinomycetota</taxon>
        <taxon>Actinomycetes</taxon>
        <taxon>Propionibacteriales</taxon>
        <taxon>Propionibacteriaceae</taxon>
        <taxon>Microlunatus</taxon>
    </lineage>
</organism>
<proteinExistence type="predicted"/>
<dbReference type="InterPro" id="IPR009351">
    <property type="entry name" value="AlkZ-like"/>
</dbReference>